<keyword evidence="11" id="KW-1185">Reference proteome</keyword>
<dbReference type="AlphaFoldDB" id="A0A975GQT8"/>
<dbReference type="GO" id="GO:0006047">
    <property type="term" value="P:UDP-N-acetylglucosamine metabolic process"/>
    <property type="evidence" value="ECO:0007669"/>
    <property type="project" value="TreeGrafter"/>
</dbReference>
<dbReference type="InterPro" id="IPR046348">
    <property type="entry name" value="SIS_dom_sf"/>
</dbReference>
<evidence type="ECO:0000256" key="7">
    <source>
        <dbReference type="ARBA" id="ARBA00022962"/>
    </source>
</evidence>
<name>A0A975GQT8_9BACT</name>
<evidence type="ECO:0000256" key="5">
    <source>
        <dbReference type="ARBA" id="ARBA00022679"/>
    </source>
</evidence>
<protein>
    <recommendedName>
        <fullName evidence="3">Glutamine--fructose-6-phosphate aminotransferase [isomerizing]</fullName>
        <ecNumber evidence="2">2.6.1.16</ecNumber>
    </recommendedName>
</protein>
<dbReference type="CDD" id="cd05008">
    <property type="entry name" value="SIS_GlmS_GlmD_1"/>
    <property type="match status" value="1"/>
</dbReference>
<dbReference type="Pfam" id="PF13522">
    <property type="entry name" value="GATase_6"/>
    <property type="match status" value="1"/>
</dbReference>
<dbReference type="InterPro" id="IPR029055">
    <property type="entry name" value="Ntn_hydrolases_N"/>
</dbReference>
<dbReference type="PROSITE" id="PS51464">
    <property type="entry name" value="SIS"/>
    <property type="match status" value="1"/>
</dbReference>
<feature type="domain" description="Glutamine amidotransferase type-2" evidence="8">
    <location>
        <begin position="157"/>
        <end position="452"/>
    </location>
</feature>
<dbReference type="GO" id="GO:0097367">
    <property type="term" value="F:carbohydrate derivative binding"/>
    <property type="evidence" value="ECO:0007669"/>
    <property type="project" value="InterPro"/>
</dbReference>
<dbReference type="InterPro" id="IPR017932">
    <property type="entry name" value="GATase_2_dom"/>
</dbReference>
<feature type="domain" description="SIS" evidence="9">
    <location>
        <begin position="534"/>
        <end position="695"/>
    </location>
</feature>
<keyword evidence="4 10" id="KW-0032">Aminotransferase</keyword>
<evidence type="ECO:0000256" key="4">
    <source>
        <dbReference type="ARBA" id="ARBA00022576"/>
    </source>
</evidence>
<dbReference type="Proteomes" id="UP000663722">
    <property type="component" value="Chromosome"/>
</dbReference>
<gene>
    <name evidence="10" type="primary">glmS</name>
    <name evidence="10" type="ORF">dnm_063020</name>
</gene>
<dbReference type="EMBL" id="CP061800">
    <property type="protein sequence ID" value="QTA90240.1"/>
    <property type="molecule type" value="Genomic_DNA"/>
</dbReference>
<evidence type="ECO:0000256" key="6">
    <source>
        <dbReference type="ARBA" id="ARBA00022737"/>
    </source>
</evidence>
<dbReference type="SUPFAM" id="SSF56235">
    <property type="entry name" value="N-terminal nucleophile aminohydrolases (Ntn hydrolases)"/>
    <property type="match status" value="1"/>
</dbReference>
<dbReference type="Gene3D" id="3.40.50.10490">
    <property type="entry name" value="Glucose-6-phosphate isomerase like protein, domain 1"/>
    <property type="match status" value="2"/>
</dbReference>
<organism evidence="10 11">
    <name type="scientific">Desulfonema magnum</name>
    <dbReference type="NCBI Taxonomy" id="45655"/>
    <lineage>
        <taxon>Bacteria</taxon>
        <taxon>Pseudomonadati</taxon>
        <taxon>Thermodesulfobacteriota</taxon>
        <taxon>Desulfobacteria</taxon>
        <taxon>Desulfobacterales</taxon>
        <taxon>Desulfococcaceae</taxon>
        <taxon>Desulfonema</taxon>
    </lineage>
</organism>
<dbReference type="RefSeq" id="WP_207678528.1">
    <property type="nucleotide sequence ID" value="NZ_CP061800.1"/>
</dbReference>
<evidence type="ECO:0000256" key="2">
    <source>
        <dbReference type="ARBA" id="ARBA00012916"/>
    </source>
</evidence>
<evidence type="ECO:0000313" key="10">
    <source>
        <dbReference type="EMBL" id="QTA90240.1"/>
    </source>
</evidence>
<dbReference type="SUPFAM" id="SSF53697">
    <property type="entry name" value="SIS domain"/>
    <property type="match status" value="1"/>
</dbReference>
<dbReference type="PROSITE" id="PS51278">
    <property type="entry name" value="GATASE_TYPE_2"/>
    <property type="match status" value="1"/>
</dbReference>
<dbReference type="KEGG" id="dmm:dnm_063020"/>
<comment type="catalytic activity">
    <reaction evidence="1">
        <text>D-fructose 6-phosphate + L-glutamine = D-glucosamine 6-phosphate + L-glutamate</text>
        <dbReference type="Rhea" id="RHEA:13237"/>
        <dbReference type="ChEBI" id="CHEBI:29985"/>
        <dbReference type="ChEBI" id="CHEBI:58359"/>
        <dbReference type="ChEBI" id="CHEBI:58725"/>
        <dbReference type="ChEBI" id="CHEBI:61527"/>
        <dbReference type="EC" id="2.6.1.16"/>
    </reaction>
</comment>
<dbReference type="Gene3D" id="3.60.20.10">
    <property type="entry name" value="Glutamine Phosphoribosylpyrophosphate, subunit 1, domain 1"/>
    <property type="match status" value="1"/>
</dbReference>
<proteinExistence type="predicted"/>
<keyword evidence="5" id="KW-0808">Transferase</keyword>
<evidence type="ECO:0000256" key="3">
    <source>
        <dbReference type="ARBA" id="ARBA00016090"/>
    </source>
</evidence>
<dbReference type="InterPro" id="IPR001347">
    <property type="entry name" value="SIS_dom"/>
</dbReference>
<evidence type="ECO:0000259" key="8">
    <source>
        <dbReference type="PROSITE" id="PS51278"/>
    </source>
</evidence>
<dbReference type="PANTHER" id="PTHR10937:SF0">
    <property type="entry name" value="GLUTAMINE--FRUCTOSE-6-PHOSPHATE TRANSAMINASE (ISOMERIZING)"/>
    <property type="match status" value="1"/>
</dbReference>
<accession>A0A975GQT8</accession>
<dbReference type="GO" id="GO:0006002">
    <property type="term" value="P:fructose 6-phosphate metabolic process"/>
    <property type="evidence" value="ECO:0007669"/>
    <property type="project" value="TreeGrafter"/>
</dbReference>
<evidence type="ECO:0000259" key="9">
    <source>
        <dbReference type="PROSITE" id="PS51464"/>
    </source>
</evidence>
<dbReference type="GO" id="GO:0004360">
    <property type="term" value="F:glutamine-fructose-6-phosphate transaminase (isomerizing) activity"/>
    <property type="evidence" value="ECO:0007669"/>
    <property type="project" value="UniProtKB-EC"/>
</dbReference>
<reference evidence="10" key="1">
    <citation type="journal article" date="2021" name="Microb. Physiol.">
        <title>Proteogenomic Insights into the Physiology of Marine, Sulfate-Reducing, Filamentous Desulfonema limicola and Desulfonema magnum.</title>
        <authorList>
            <person name="Schnaars V."/>
            <person name="Wohlbrand L."/>
            <person name="Scheve S."/>
            <person name="Hinrichs C."/>
            <person name="Reinhardt R."/>
            <person name="Rabus R."/>
        </authorList>
    </citation>
    <scope>NUCLEOTIDE SEQUENCE</scope>
    <source>
        <strain evidence="10">4be13</strain>
    </source>
</reference>
<evidence type="ECO:0000313" key="11">
    <source>
        <dbReference type="Proteomes" id="UP000663722"/>
    </source>
</evidence>
<evidence type="ECO:0000256" key="1">
    <source>
        <dbReference type="ARBA" id="ARBA00001031"/>
    </source>
</evidence>
<sequence>MCGLAGIISLKKKKKTDGHFETPALNDMVTKIQQHNLDFCKKNNVSFDDHYLGGKHLLDTLWQTVRSLKRDDFFINIFTQNKIQDELSALAGRLYDIIHTERRLFSEQMGHLSSHDVDIASRNIEQLKDIAWCLSKEIIDNVKKVRDLSLHTNSSPCLPSAVNVFKKINAVLNSIDRLEVRGRDSAGISLMFILDDAEFEQFKQRLDKENFLEQLEERSGKDVLENMGISIRGTAIDFTYKTAAEIGCLGDNVAFLRKQIQHDDILQTLVNFPHQYHTVVSHTRWASVGAISEPNCHPVDNKAMNTEQNGIIHVCLNGDIDNYLDLKQAYEHKGNLFHKDITTDTKIIPLQIEKYIRQGADVEEAFRLAVNDFKGSHAISMHTDLAPGKLFLAQKGSGQAIFIGLADDHYISASEVYGFIEDTPFYLKVDGEKTVEGKDGETRGQIFVLNQDSGGGIEGISAMFYDGTPLNIGKHDIRHTEITSRDIDRQGFPHYFLKEISESPVSVERTLQNRWKIAERDKEHYAIALDETVFPDSLKKAIIENQIRRIFFVGQGTAGVAAQGCADILSHYMNDPSLLIRSMKASELSGFSLNEHDDERSMADTLVIAISQSGTTTDTNRTVDMVKERGAHTLAVVNRRDSDITFKVDGVMYTSSGRDIEMSVASTKAFYSQIVSGVIIGLYMAGLKGARGKDFITEEIKQMQKLPDHMRKILSMREQIEKSASKVATTRAYWAAVGSGPNKTSADEIRIKLSELCYKTISSDYVEDKKHIDLSSEPLIIVCAAGTRKTVIGDIIKDTAIFHAHKAIPIVIADEGEDRFAPYAEDVFHVPVVSEHFAPIVNTLVGHIWGYYAALAINDGSRFLYNFREDIQAAIDDYAEKGLDVYELILEKSFREKIARFYNEFKTKKAENRLPSSMGFVASSDLILLLKYLTGRLPVSDFELDFGVKGTAKNMLDTLFECLGKSINGMARPVDAIKHQAKTVTVGTSRISEKTEGLLFESLAAHDFKTSQLTASNILVLKNLQGIISDIKGITLYRISGLNLLGEPTDKTTIEVVRQEGTSEELMSRVKKDNVLKGTKKIIVQEGNVYIGKGRKDNRSILVIPIISASPSTPNMIEYLLLLNITFKENIPLPLKIKALGGKYERIENIVQENSIAWDDKHLEYVETEDLFGISAEKIGEFIVSCLNKTS</sequence>
<dbReference type="InterPro" id="IPR035466">
    <property type="entry name" value="GlmS/AgaS_SIS"/>
</dbReference>
<dbReference type="GO" id="GO:0006487">
    <property type="term" value="P:protein N-linked glycosylation"/>
    <property type="evidence" value="ECO:0007669"/>
    <property type="project" value="TreeGrafter"/>
</dbReference>
<keyword evidence="7" id="KW-0315">Glutamine amidotransferase</keyword>
<keyword evidence="6" id="KW-0677">Repeat</keyword>
<dbReference type="Pfam" id="PF01380">
    <property type="entry name" value="SIS"/>
    <property type="match status" value="1"/>
</dbReference>
<dbReference type="EC" id="2.6.1.16" evidence="2"/>
<dbReference type="PANTHER" id="PTHR10937">
    <property type="entry name" value="GLUCOSAMINE--FRUCTOSE-6-PHOSPHATE AMINOTRANSFERASE, ISOMERIZING"/>
    <property type="match status" value="1"/>
</dbReference>